<reference evidence="2" key="1">
    <citation type="submission" date="2020-03" db="EMBL/GenBank/DDBJ databases">
        <title>Draft Genome Sequence of Cylindrodendrum hubeiense.</title>
        <authorList>
            <person name="Buettner E."/>
            <person name="Kellner H."/>
        </authorList>
    </citation>
    <scope>NUCLEOTIDE SEQUENCE</scope>
    <source>
        <strain evidence="2">IHI 201604</strain>
    </source>
</reference>
<protein>
    <recommendedName>
        <fullName evidence="1">AB hydrolase-1 domain-containing protein</fullName>
    </recommendedName>
</protein>
<dbReference type="EMBL" id="JAANBB010000003">
    <property type="protein sequence ID" value="KAF7557829.1"/>
    <property type="molecule type" value="Genomic_DNA"/>
</dbReference>
<dbReference type="OrthoDB" id="190201at2759"/>
<dbReference type="AlphaFoldDB" id="A0A9P5LGC1"/>
<sequence length="305" mass="33529">MDASPELFVTLPNRVRICYQTFGDPSDPAVVLISGHSCSMHQWPEDLITLFSPAGDRHYLIRFDHRDTGLSTEFPVPGGYTLSDMAGDVEGLIDHLDLPSKGFHLVGASMGGPLANIVATRRPEQVRSLTLLYTSPGVNAERPLKQGAMGLAADPISIGISNFRQKYIENEMKLRAALATQPPSEEERRENEVQIAKSMDRELRGGTLHSKGPNHGAASFAGWPGVEMLKDIKCPATVIQGAKDQFFGVVHGEALAKGIPDAEYLLWEDVGHELPKRVWSRFAEVLLRTWKKGDDGSTRDSETKE</sequence>
<evidence type="ECO:0000259" key="1">
    <source>
        <dbReference type="Pfam" id="PF00561"/>
    </source>
</evidence>
<accession>A0A9P5LGC1</accession>
<dbReference type="InterPro" id="IPR029058">
    <property type="entry name" value="AB_hydrolase_fold"/>
</dbReference>
<dbReference type="Proteomes" id="UP000722485">
    <property type="component" value="Unassembled WGS sequence"/>
</dbReference>
<dbReference type="InterPro" id="IPR050471">
    <property type="entry name" value="AB_hydrolase"/>
</dbReference>
<feature type="domain" description="AB hydrolase-1" evidence="1">
    <location>
        <begin position="28"/>
        <end position="273"/>
    </location>
</feature>
<dbReference type="PANTHER" id="PTHR43433:SF5">
    <property type="entry name" value="AB HYDROLASE-1 DOMAIN-CONTAINING PROTEIN"/>
    <property type="match status" value="1"/>
</dbReference>
<dbReference type="Pfam" id="PF00561">
    <property type="entry name" value="Abhydrolase_1"/>
    <property type="match status" value="1"/>
</dbReference>
<evidence type="ECO:0000313" key="3">
    <source>
        <dbReference type="Proteomes" id="UP000722485"/>
    </source>
</evidence>
<organism evidence="2 3">
    <name type="scientific">Cylindrodendrum hubeiense</name>
    <dbReference type="NCBI Taxonomy" id="595255"/>
    <lineage>
        <taxon>Eukaryota</taxon>
        <taxon>Fungi</taxon>
        <taxon>Dikarya</taxon>
        <taxon>Ascomycota</taxon>
        <taxon>Pezizomycotina</taxon>
        <taxon>Sordariomycetes</taxon>
        <taxon>Hypocreomycetidae</taxon>
        <taxon>Hypocreales</taxon>
        <taxon>Nectriaceae</taxon>
        <taxon>Cylindrodendrum</taxon>
    </lineage>
</organism>
<dbReference type="Gene3D" id="3.40.50.1820">
    <property type="entry name" value="alpha/beta hydrolase"/>
    <property type="match status" value="1"/>
</dbReference>
<proteinExistence type="predicted"/>
<keyword evidence="3" id="KW-1185">Reference proteome</keyword>
<comment type="caution">
    <text evidence="2">The sequence shown here is derived from an EMBL/GenBank/DDBJ whole genome shotgun (WGS) entry which is preliminary data.</text>
</comment>
<dbReference type="PANTHER" id="PTHR43433">
    <property type="entry name" value="HYDROLASE, ALPHA/BETA FOLD FAMILY PROTEIN"/>
    <property type="match status" value="1"/>
</dbReference>
<evidence type="ECO:0000313" key="2">
    <source>
        <dbReference type="EMBL" id="KAF7557829.1"/>
    </source>
</evidence>
<gene>
    <name evidence="2" type="ORF">G7Z17_g370</name>
</gene>
<name>A0A9P5LGC1_9HYPO</name>
<dbReference type="SUPFAM" id="SSF53474">
    <property type="entry name" value="alpha/beta-Hydrolases"/>
    <property type="match status" value="1"/>
</dbReference>
<dbReference type="GO" id="GO:0046503">
    <property type="term" value="P:glycerolipid catabolic process"/>
    <property type="evidence" value="ECO:0007669"/>
    <property type="project" value="TreeGrafter"/>
</dbReference>
<dbReference type="InterPro" id="IPR000073">
    <property type="entry name" value="AB_hydrolase_1"/>
</dbReference>
<dbReference type="GO" id="GO:0004806">
    <property type="term" value="F:triacylglycerol lipase activity"/>
    <property type="evidence" value="ECO:0007669"/>
    <property type="project" value="TreeGrafter"/>
</dbReference>